<evidence type="ECO:0000313" key="2">
    <source>
        <dbReference type="EMBL" id="KMO83144.1"/>
    </source>
</evidence>
<dbReference type="EMBL" id="JYNX01000025">
    <property type="protein sequence ID" value="KMO83144.1"/>
    <property type="molecule type" value="Genomic_DNA"/>
</dbReference>
<feature type="compositionally biased region" description="Basic and acidic residues" evidence="1">
    <location>
        <begin position="428"/>
        <end position="441"/>
    </location>
</feature>
<organism evidence="2 3">
    <name type="scientific">Mycolicibacterium chubuense</name>
    <name type="common">Mycobacterium chubuense</name>
    <dbReference type="NCBI Taxonomy" id="1800"/>
    <lineage>
        <taxon>Bacteria</taxon>
        <taxon>Bacillati</taxon>
        <taxon>Actinomycetota</taxon>
        <taxon>Actinomycetes</taxon>
        <taxon>Mycobacteriales</taxon>
        <taxon>Mycobacteriaceae</taxon>
        <taxon>Mycolicibacterium</taxon>
    </lineage>
</organism>
<evidence type="ECO:0000256" key="1">
    <source>
        <dbReference type="SAM" id="MobiDB-lite"/>
    </source>
</evidence>
<protein>
    <submittedName>
        <fullName evidence="2">Uncharacterized protein</fullName>
    </submittedName>
</protein>
<name>A0A0J6WKJ7_MYCCU</name>
<dbReference type="Proteomes" id="UP000036176">
    <property type="component" value="Unassembled WGS sequence"/>
</dbReference>
<feature type="region of interest" description="Disordered" evidence="1">
    <location>
        <begin position="300"/>
        <end position="319"/>
    </location>
</feature>
<reference evidence="2 3" key="1">
    <citation type="journal article" date="2015" name="Genome Biol. Evol.">
        <title>Characterization of Three Mycobacterium spp. with Potential Use in Bioremediation by Genome Sequencing and Comparative Genomics.</title>
        <authorList>
            <person name="Das S."/>
            <person name="Pettersson B.M."/>
            <person name="Behra P.R."/>
            <person name="Ramesh M."/>
            <person name="Dasgupta S."/>
            <person name="Bhattacharya A."/>
            <person name="Kirsebom L.A."/>
        </authorList>
    </citation>
    <scope>NUCLEOTIDE SEQUENCE [LARGE SCALE GENOMIC DNA]</scope>
    <source>
        <strain evidence="2 3">DSM 44219</strain>
    </source>
</reference>
<dbReference type="PATRIC" id="fig|1800.3.peg.1410"/>
<dbReference type="AlphaFoldDB" id="A0A0J6WKJ7"/>
<sequence length="603" mass="64204">MVERVRDLAERGLGAGAGHPLGEHRGLRRDALGRAARHHQRRHGGLDGLGGLRRGDGRFLDDDVGVGAAEAERRDAGAARPPGLRPLGRCVHDFEAQVVERDVRVRLLVAEVGRDRVVLQGEHGLGEPGDTGGRLEVPEVRLHRTQQQRALRGPALAQYGAQGAGLDRIAQQRAGAVRLDVVHLAGLDARGGVRRAQHRHLGGRVRGHQSVGAAVLVDRRTADHREDPVTVALGVGEPLEDCDAAALAADEPVGGGVERVALPRLGHRLELVEAAGHRRRQQQVHPGGQREVRIARAQALAGQVDRHQRGRTRGVDGHRGPAQVEVVRHPVGDDRQRTAGARPGVHIAEVDGRQVAVLPQARCGEHPGLGVPQAVRLDAGVLERLLGDLQQQSLLRVHLVGLAGRDLEELRVEGVDVAQERPPPGGSGERRGGLGRVHREGLPPVGRNLADRGTALGEELPVGVRPLDVAVEVGATGEAAAQADHRDRLVAGHVLGANGRGGGLDDRFDLPAGQELGERVDRGVLPELHRRDGAAEQLGELTGEHDGIARTDGEVVERCVEIDLVGAAPDVGDQIVDQPVPQGVLVESRGHVVMSNRLNSSWR</sequence>
<comment type="caution">
    <text evidence="2">The sequence shown here is derived from an EMBL/GenBank/DDBJ whole genome shotgun (WGS) entry which is preliminary data.</text>
</comment>
<evidence type="ECO:0000313" key="3">
    <source>
        <dbReference type="Proteomes" id="UP000036176"/>
    </source>
</evidence>
<feature type="region of interest" description="Disordered" evidence="1">
    <location>
        <begin position="418"/>
        <end position="447"/>
    </location>
</feature>
<dbReference type="AntiFam" id="ANF00248">
    <property type="entry name" value="Shadow ORF (opposite ppsD)"/>
</dbReference>
<gene>
    <name evidence="2" type="ORF">MCHUDSM44219_01402</name>
</gene>
<accession>A0A0J6WKJ7</accession>
<keyword evidence="3" id="KW-1185">Reference proteome</keyword>
<proteinExistence type="predicted"/>